<dbReference type="SUPFAM" id="SSF52283">
    <property type="entry name" value="Formate/glycerate dehydrogenase catalytic domain-like"/>
    <property type="match status" value="1"/>
</dbReference>
<dbReference type="InterPro" id="IPR033689">
    <property type="entry name" value="FDH_NAD-dep"/>
</dbReference>
<comment type="caution">
    <text evidence="6">The sequence shown here is derived from an EMBL/GenBank/DDBJ whole genome shotgun (WGS) entry which is preliminary data.</text>
</comment>
<dbReference type="Pfam" id="PF02826">
    <property type="entry name" value="2-Hacid_dh_C"/>
    <property type="match status" value="1"/>
</dbReference>
<sequence>MAKCVMVLYPDPVGGYPPSYARDGIPAIAGYPDGSTVPTPSKVDFTPGELLGCVSGALGLRKFLEDSGHQLVVTSDKEGPDSEFERELSDADIVISQPFWPAYLTEERIAKAPRLKLALTAGIGSDHVDLKAAKERGITVAEVTYSNSISVAEHTVMQILALVRNFLPSHRWAAEGGWNIADCAERAYDLEGMDVGLIAAGRIGRAVLRRLAPFDVNLHYTDTRRLAPEVERELNVTFHPDVASLVKSVDVVSIHSPLYEDTRRMFDERLLATMRRGSYIVNTARGEETVPDAIAAALTSGQLAGYAGDVWYPQPPPADHPWRTMPNNAMTPHVSGTTLSAQARYAAGTREILECFFAGTPIRPEYLIVEGGKLAGTGALSYQR</sequence>
<feature type="binding site" evidence="2">
    <location>
        <position position="123"/>
    </location>
    <ligand>
        <name>substrate</name>
    </ligand>
</feature>
<feature type="binding site" evidence="2">
    <location>
        <position position="147"/>
    </location>
    <ligand>
        <name>substrate</name>
    </ligand>
</feature>
<dbReference type="Pfam" id="PF00389">
    <property type="entry name" value="2-Hacid_dh"/>
    <property type="match status" value="1"/>
</dbReference>
<comment type="subcellular location">
    <subcellularLocation>
        <location evidence="2">Cytoplasm</location>
    </subcellularLocation>
</comment>
<dbReference type="EC" id="1.17.1.9" evidence="2"/>
<dbReference type="PANTHER" id="PTHR42938:SF9">
    <property type="entry name" value="FORMATE DEHYDROGENASE 1"/>
    <property type="match status" value="1"/>
</dbReference>
<evidence type="ECO:0000259" key="5">
    <source>
        <dbReference type="Pfam" id="PF02826"/>
    </source>
</evidence>
<feature type="site" description="Important for catalytic activity" evidence="2">
    <location>
        <position position="333"/>
    </location>
</feature>
<dbReference type="SUPFAM" id="SSF51735">
    <property type="entry name" value="NAD(P)-binding Rossmann-fold domains"/>
    <property type="match status" value="1"/>
</dbReference>
<dbReference type="PANTHER" id="PTHR42938">
    <property type="entry name" value="FORMATE DEHYDROGENASE 1"/>
    <property type="match status" value="1"/>
</dbReference>
<reference evidence="6 7" key="1">
    <citation type="submission" date="2024-08" db="EMBL/GenBank/DDBJ databases">
        <title>Mycobacterium servetensis sp. nov., a novel rapid-growing mycobacterial species recovered from a human patient in Zaragoza, Spain.</title>
        <authorList>
            <person name="Tristancho-Baro A.I."/>
            <person name="Buenestado-Serrano S."/>
            <person name="Garcia De Viedma D."/>
            <person name="Milagro-Beamonte A."/>
            <person name="Burillo N."/>
            <person name="Sanz S."/>
            <person name="Lopez-Calleja A.I."/>
            <person name="Penas-Utrilla D."/>
            <person name="Guardingo M."/>
            <person name="Garcia M.J."/>
            <person name="Vinuelas-Bayon J."/>
        </authorList>
    </citation>
    <scope>NUCLEOTIDE SEQUENCE [LARGE SCALE GENOMIC DNA]</scope>
    <source>
        <strain evidence="7">HUMS_12744610</strain>
    </source>
</reference>
<dbReference type="CDD" id="cd05302">
    <property type="entry name" value="FDH"/>
    <property type="match status" value="1"/>
</dbReference>
<name>A0ABV4C7C3_9MYCO</name>
<feature type="binding site" evidence="2">
    <location>
        <position position="283"/>
    </location>
    <ligand>
        <name>NAD(+)</name>
        <dbReference type="ChEBI" id="CHEBI:57540"/>
    </ligand>
</feature>
<evidence type="ECO:0000256" key="1">
    <source>
        <dbReference type="ARBA" id="ARBA00023027"/>
    </source>
</evidence>
<gene>
    <name evidence="6" type="ORF">AB8998_27505</name>
</gene>
<proteinExistence type="inferred from homology"/>
<feature type="domain" description="D-isomer specific 2-hydroxyacid dehydrogenase catalytic" evidence="4">
    <location>
        <begin position="62"/>
        <end position="361"/>
    </location>
</feature>
<feature type="binding site" evidence="2">
    <location>
        <begin position="257"/>
        <end position="261"/>
    </location>
    <ligand>
        <name>NAD(+)</name>
        <dbReference type="ChEBI" id="CHEBI:57540"/>
    </ligand>
</feature>
<feature type="site" description="Important for catalytic activity" evidence="2">
    <location>
        <position position="285"/>
    </location>
</feature>
<evidence type="ECO:0000313" key="6">
    <source>
        <dbReference type="EMBL" id="MEY8018443.1"/>
    </source>
</evidence>
<dbReference type="InterPro" id="IPR036291">
    <property type="entry name" value="NAD(P)-bd_dom_sf"/>
</dbReference>
<dbReference type="RefSeq" id="WP_369741060.1">
    <property type="nucleotide sequence ID" value="NZ_JBGEDP010000001.1"/>
</dbReference>
<feature type="binding site" evidence="2">
    <location>
        <position position="148"/>
    </location>
    <ligand>
        <name>NAD(+)</name>
        <dbReference type="ChEBI" id="CHEBI:57540"/>
    </ligand>
</feature>
<comment type="similarity">
    <text evidence="2">Belongs to the D-isomer specific 2-hydroxyacid dehydrogenase family. FDH subfamily.</text>
</comment>
<protein>
    <recommendedName>
        <fullName evidence="2">Formate dehydrogenase</fullName>
        <shortName evidence="2">FDH</shortName>
        <ecNumber evidence="2">1.17.1.9</ecNumber>
    </recommendedName>
    <alternativeName>
        <fullName evidence="2">NAD-dependent formate dehydrogenase</fullName>
    </alternativeName>
</protein>
<dbReference type="HAMAP" id="MF_03210">
    <property type="entry name" value="Formate_dehydrogenase"/>
    <property type="match status" value="1"/>
</dbReference>
<evidence type="ECO:0000259" key="4">
    <source>
        <dbReference type="Pfam" id="PF00389"/>
    </source>
</evidence>
<comment type="function">
    <text evidence="2">Catalyzes the NAD(+)-dependent oxidation of formate to carbon dioxide. Formate oxidation is the final step in the methanol oxidation pathway in methylotrophic microorganisms. Has a role in the detoxification of exogenous formate in non-methylotrophic organisms.</text>
</comment>
<evidence type="ECO:0000256" key="2">
    <source>
        <dbReference type="HAMAP-Rule" id="MF_03210"/>
    </source>
</evidence>
<keyword evidence="2" id="KW-0963">Cytoplasm</keyword>
<comment type="subunit">
    <text evidence="2">Homodimer.</text>
</comment>
<dbReference type="Gene3D" id="3.40.50.720">
    <property type="entry name" value="NAD(P)-binding Rossmann-like Domain"/>
    <property type="match status" value="2"/>
</dbReference>
<comment type="catalytic activity">
    <reaction evidence="2">
        <text>formate + NAD(+) = CO2 + NADH</text>
        <dbReference type="Rhea" id="RHEA:15985"/>
        <dbReference type="ChEBI" id="CHEBI:15740"/>
        <dbReference type="ChEBI" id="CHEBI:16526"/>
        <dbReference type="ChEBI" id="CHEBI:57540"/>
        <dbReference type="ChEBI" id="CHEBI:57945"/>
        <dbReference type="EC" id="1.17.1.9"/>
    </reaction>
</comment>
<keyword evidence="7" id="KW-1185">Reference proteome</keyword>
<evidence type="ECO:0000256" key="3">
    <source>
        <dbReference type="RuleBase" id="RU003719"/>
    </source>
</evidence>
<feature type="domain" description="D-isomer specific 2-hydroxyacid dehydrogenase NAD-binding" evidence="5">
    <location>
        <begin position="156"/>
        <end position="335"/>
    </location>
</feature>
<feature type="binding site" evidence="2">
    <location>
        <position position="381"/>
    </location>
    <ligand>
        <name>NAD(+)</name>
        <dbReference type="ChEBI" id="CHEBI:57540"/>
    </ligand>
</feature>
<dbReference type="EMBL" id="JBGEDP010000001">
    <property type="protein sequence ID" value="MEY8018443.1"/>
    <property type="molecule type" value="Genomic_DNA"/>
</dbReference>
<keyword evidence="1 2" id="KW-0520">NAD</keyword>
<feature type="binding site" evidence="2">
    <location>
        <position position="309"/>
    </location>
    <ligand>
        <name>NAD(+)</name>
        <dbReference type="ChEBI" id="CHEBI:57540"/>
    </ligand>
</feature>
<organism evidence="6 7">
    <name type="scientific">Mycobacterium servetii</name>
    <dbReference type="NCBI Taxonomy" id="3237418"/>
    <lineage>
        <taxon>Bacteria</taxon>
        <taxon>Bacillati</taxon>
        <taxon>Actinomycetota</taxon>
        <taxon>Actinomycetes</taxon>
        <taxon>Mycobacteriales</taxon>
        <taxon>Mycobacteriaceae</taxon>
        <taxon>Mycobacterium</taxon>
    </lineage>
</organism>
<dbReference type="NCBIfam" id="NF005750">
    <property type="entry name" value="PRK07574.1"/>
    <property type="match status" value="1"/>
</dbReference>
<dbReference type="InterPro" id="IPR006140">
    <property type="entry name" value="D-isomer_DH_NAD-bd"/>
</dbReference>
<feature type="binding site" evidence="2">
    <location>
        <position position="222"/>
    </location>
    <ligand>
        <name>NAD(+)</name>
        <dbReference type="ChEBI" id="CHEBI:57540"/>
    </ligand>
</feature>
<dbReference type="InterPro" id="IPR006139">
    <property type="entry name" value="D-isomer_2_OHA_DH_cat_dom"/>
</dbReference>
<feature type="binding site" evidence="2">
    <location>
        <begin position="333"/>
        <end position="336"/>
    </location>
    <ligand>
        <name>NAD(+)</name>
        <dbReference type="ChEBI" id="CHEBI:57540"/>
    </ligand>
</feature>
<keyword evidence="2 3" id="KW-0560">Oxidoreductase</keyword>
<evidence type="ECO:0000313" key="7">
    <source>
        <dbReference type="Proteomes" id="UP001564760"/>
    </source>
</evidence>
<dbReference type="Proteomes" id="UP001564760">
    <property type="component" value="Unassembled WGS sequence"/>
</dbReference>
<accession>A0ABV4C7C3</accession>
<feature type="binding site" evidence="2">
    <location>
        <begin position="202"/>
        <end position="203"/>
    </location>
    <ligand>
        <name>NAD(+)</name>
        <dbReference type="ChEBI" id="CHEBI:57540"/>
    </ligand>
</feature>